<dbReference type="RefSeq" id="WP_377276313.1">
    <property type="nucleotide sequence ID" value="NZ_JBHSGL010000002.1"/>
</dbReference>
<evidence type="ECO:0000259" key="8">
    <source>
        <dbReference type="Pfam" id="PF02108"/>
    </source>
</evidence>
<feature type="compositionally biased region" description="Basic and acidic residues" evidence="7">
    <location>
        <begin position="70"/>
        <end position="85"/>
    </location>
</feature>
<feature type="domain" description="Flagellar assembly protein FliH/Type III secretion system HrpE" evidence="8">
    <location>
        <begin position="121"/>
        <end position="244"/>
    </location>
</feature>
<evidence type="ECO:0000256" key="6">
    <source>
        <dbReference type="ARBA" id="ARBA00023225"/>
    </source>
</evidence>
<comment type="caution">
    <text evidence="9">The sequence shown here is derived from an EMBL/GenBank/DDBJ whole genome shotgun (WGS) entry which is preliminary data.</text>
</comment>
<evidence type="ECO:0000256" key="2">
    <source>
        <dbReference type="ARBA" id="ARBA00006602"/>
    </source>
</evidence>
<comment type="similarity">
    <text evidence="2">Belongs to the FliH family.</text>
</comment>
<organism evidence="9 10">
    <name type="scientific">Planococcus dechangensis</name>
    <dbReference type="NCBI Taxonomy" id="1176255"/>
    <lineage>
        <taxon>Bacteria</taxon>
        <taxon>Bacillati</taxon>
        <taxon>Bacillota</taxon>
        <taxon>Bacilli</taxon>
        <taxon>Bacillales</taxon>
        <taxon>Caryophanaceae</taxon>
        <taxon>Planococcus</taxon>
    </lineage>
</organism>
<keyword evidence="5" id="KW-0653">Protein transport</keyword>
<keyword evidence="10" id="KW-1185">Reference proteome</keyword>
<dbReference type="Pfam" id="PF02108">
    <property type="entry name" value="FliH"/>
    <property type="match status" value="1"/>
</dbReference>
<reference evidence="10" key="1">
    <citation type="journal article" date="2019" name="Int. J. Syst. Evol. Microbiol.">
        <title>The Global Catalogue of Microorganisms (GCM) 10K type strain sequencing project: providing services to taxonomists for standard genome sequencing and annotation.</title>
        <authorList>
            <consortium name="The Broad Institute Genomics Platform"/>
            <consortium name="The Broad Institute Genome Sequencing Center for Infectious Disease"/>
            <person name="Wu L."/>
            <person name="Ma J."/>
        </authorList>
    </citation>
    <scope>NUCLEOTIDE SEQUENCE [LARGE SCALE GENOMIC DNA]</scope>
    <source>
        <strain evidence="10">CGMCC 1.12151</strain>
    </source>
</reference>
<dbReference type="PANTHER" id="PTHR34982">
    <property type="entry name" value="YOP PROTEINS TRANSLOCATION PROTEIN L"/>
    <property type="match status" value="1"/>
</dbReference>
<protein>
    <submittedName>
        <fullName evidence="9">FliH/SctL family protein</fullName>
    </submittedName>
</protein>
<keyword evidence="4" id="KW-1005">Bacterial flagellum biogenesis</keyword>
<evidence type="ECO:0000256" key="3">
    <source>
        <dbReference type="ARBA" id="ARBA00022448"/>
    </source>
</evidence>
<dbReference type="InterPro" id="IPR051472">
    <property type="entry name" value="T3SS_Stator/FliH"/>
</dbReference>
<evidence type="ECO:0000256" key="7">
    <source>
        <dbReference type="SAM" id="MobiDB-lite"/>
    </source>
</evidence>
<dbReference type="PANTHER" id="PTHR34982:SF1">
    <property type="entry name" value="FLAGELLAR ASSEMBLY PROTEIN FLIH"/>
    <property type="match status" value="1"/>
</dbReference>
<evidence type="ECO:0000256" key="4">
    <source>
        <dbReference type="ARBA" id="ARBA00022795"/>
    </source>
</evidence>
<name>A0ABV9MAK7_9BACL</name>
<dbReference type="EMBL" id="JBHSGL010000002">
    <property type="protein sequence ID" value="MFC4711663.1"/>
    <property type="molecule type" value="Genomic_DNA"/>
</dbReference>
<comment type="function">
    <text evidence="1">Needed for flagellar regrowth and assembly.</text>
</comment>
<feature type="region of interest" description="Disordered" evidence="7">
    <location>
        <begin position="61"/>
        <end position="86"/>
    </location>
</feature>
<accession>A0ABV9MAK7</accession>
<dbReference type="Proteomes" id="UP001595932">
    <property type="component" value="Unassembled WGS sequence"/>
</dbReference>
<dbReference type="InterPro" id="IPR018035">
    <property type="entry name" value="Flagellar_FliH/T3SS_HrpE"/>
</dbReference>
<gene>
    <name evidence="9" type="ORF">ACFO5U_02250</name>
</gene>
<evidence type="ECO:0000256" key="5">
    <source>
        <dbReference type="ARBA" id="ARBA00022927"/>
    </source>
</evidence>
<proteinExistence type="inferred from homology"/>
<keyword evidence="6" id="KW-1006">Bacterial flagellum protein export</keyword>
<evidence type="ECO:0000313" key="10">
    <source>
        <dbReference type="Proteomes" id="UP001595932"/>
    </source>
</evidence>
<keyword evidence="3" id="KW-0813">Transport</keyword>
<sequence>MSKIIRSSPEQSGTKIIQLRKVESRRPFEAQADPDIEQYGARLKMEVSELEDRLQALQKQLEDEQQQAHTELEMWREQQRQRAEEEAQQLAKSAAQEGFQTGFEQGHQQAEAEFLEKRELMEGLIGATYEEQQRIIRGSEPFLLSLSTEIARKIIRNELKQDEGQLLSIIHHALRQVDDAEEVVIHLALEDYPAVLPFEDELTSYIRAGATLKLMPVAGQAPSGCMIHTKSGSYDATVDSQVAEIKKQLLMYCEEKSNDEIER</sequence>
<evidence type="ECO:0000256" key="1">
    <source>
        <dbReference type="ARBA" id="ARBA00003041"/>
    </source>
</evidence>
<evidence type="ECO:0000313" key="9">
    <source>
        <dbReference type="EMBL" id="MFC4711663.1"/>
    </source>
</evidence>